<dbReference type="PANTHER" id="PTHR43503">
    <property type="entry name" value="MCG48959-RELATED"/>
    <property type="match status" value="1"/>
</dbReference>
<sequence>MASAAMLHTSVHRLTGAVPPQLIGPATTRHGTRIFVHGGKDAKKDTLSTALYILDLRSYEWTQVYLASNEETGVVAVVEDGPSGRYFHSMSYCDERLFVFGGMTANAKTASELWCFDLQRKRWSLLPPAHHEMPTASRWAHCATVCGNAIVLLGGQDVDNHYIGDIAVYDVRRDAWARPRAIPSDGRYVTGYGSYRSVLIPISTAQQTTSRQTAPAAVMAASSIYLYSNSNFDGVPETTLDLLAPPSLGFSKVPINMTDGPPFLRFPTGGVVGDNLIIGGTFLNIEKQEYSVHAYNMRTKLWTKLEYEDPSIVSSSSWNTSFFCTETARHVLLGTRKTSTSLLQDYNDRITNFTDVLEIEVAGYGVFANAADSGVAFSLAGHKLGREAMRDGLADMEIICFDSKREDEDSAETRQDGGGMTFTSRTKRIGVLSKILETRWGEYYLSLCASAPGVNGSMRGNMRVEDKSRVLFIPERYEVVAALVEWLYTGTLHPTWDVEILGGLLSLARGYRIGLLRRQAVLRLHELLELSYEKDARDEREAVFNAAAAAGEIGLLKHEHKKVLDKRDS</sequence>
<evidence type="ECO:0000313" key="1">
    <source>
        <dbReference type="EMBL" id="KAJ8102700.1"/>
    </source>
</evidence>
<dbReference type="Gene3D" id="2.120.10.80">
    <property type="entry name" value="Kelch-type beta propeller"/>
    <property type="match status" value="1"/>
</dbReference>
<protein>
    <recommendedName>
        <fullName evidence="3">Galactose oxidase</fullName>
    </recommendedName>
</protein>
<dbReference type="RefSeq" id="XP_056046150.1">
    <property type="nucleotide sequence ID" value="XM_056191184.1"/>
</dbReference>
<comment type="caution">
    <text evidence="1">The sequence shown here is derived from an EMBL/GenBank/DDBJ whole genome shotgun (WGS) entry which is preliminary data.</text>
</comment>
<dbReference type="GO" id="GO:0045454">
    <property type="term" value="P:cell redox homeostasis"/>
    <property type="evidence" value="ECO:0007669"/>
    <property type="project" value="TreeGrafter"/>
</dbReference>
<dbReference type="AlphaFoldDB" id="A0AAD7VVX3"/>
<evidence type="ECO:0008006" key="3">
    <source>
        <dbReference type="Google" id="ProtNLM"/>
    </source>
</evidence>
<dbReference type="GeneID" id="80886350"/>
<dbReference type="PANTHER" id="PTHR43503:SF2">
    <property type="entry name" value="NEGATIVE REGULATOR OF SPORULATION MDS3-RELATED"/>
    <property type="match status" value="1"/>
</dbReference>
<dbReference type="GO" id="GO:0005829">
    <property type="term" value="C:cytosol"/>
    <property type="evidence" value="ECO:0007669"/>
    <property type="project" value="TreeGrafter"/>
</dbReference>
<reference evidence="1" key="1">
    <citation type="submission" date="2023-03" db="EMBL/GenBank/DDBJ databases">
        <title>Near-Complete genome sequence of Lipomyces tetrasporous NRRL Y-64009, an oleaginous yeast capable of growing on lignocellulosic hydrolysates.</title>
        <authorList>
            <consortium name="Lawrence Berkeley National Laboratory"/>
            <person name="Jagtap S.S."/>
            <person name="Liu J.-J."/>
            <person name="Walukiewicz H.E."/>
            <person name="Pangilinan J."/>
            <person name="Lipzen A."/>
            <person name="Ahrendt S."/>
            <person name="Koriabine M."/>
            <person name="Cobaugh K."/>
            <person name="Salamov A."/>
            <person name="Yoshinaga Y."/>
            <person name="Ng V."/>
            <person name="Daum C."/>
            <person name="Grigoriev I.V."/>
            <person name="Slininger P.J."/>
            <person name="Dien B.S."/>
            <person name="Jin Y.-S."/>
            <person name="Rao C.V."/>
        </authorList>
    </citation>
    <scope>NUCLEOTIDE SEQUENCE</scope>
    <source>
        <strain evidence="1">NRRL Y-64009</strain>
    </source>
</reference>
<dbReference type="SUPFAM" id="SSF117281">
    <property type="entry name" value="Kelch motif"/>
    <property type="match status" value="1"/>
</dbReference>
<dbReference type="InterPro" id="IPR015915">
    <property type="entry name" value="Kelch-typ_b-propeller"/>
</dbReference>
<keyword evidence="2" id="KW-1185">Reference proteome</keyword>
<evidence type="ECO:0000313" key="2">
    <source>
        <dbReference type="Proteomes" id="UP001217417"/>
    </source>
</evidence>
<name>A0AAD7VVX3_9ASCO</name>
<accession>A0AAD7VVX3</accession>
<organism evidence="1 2">
    <name type="scientific">Lipomyces tetrasporus</name>
    <dbReference type="NCBI Taxonomy" id="54092"/>
    <lineage>
        <taxon>Eukaryota</taxon>
        <taxon>Fungi</taxon>
        <taxon>Dikarya</taxon>
        <taxon>Ascomycota</taxon>
        <taxon>Saccharomycotina</taxon>
        <taxon>Lipomycetes</taxon>
        <taxon>Lipomycetales</taxon>
        <taxon>Lipomycetaceae</taxon>
        <taxon>Lipomyces</taxon>
    </lineage>
</organism>
<dbReference type="GO" id="GO:0005739">
    <property type="term" value="C:mitochondrion"/>
    <property type="evidence" value="ECO:0007669"/>
    <property type="project" value="TreeGrafter"/>
</dbReference>
<gene>
    <name evidence="1" type="ORF">POJ06DRAFT_54051</name>
</gene>
<dbReference type="Pfam" id="PF24681">
    <property type="entry name" value="Kelch_KLHDC2_KLHL20_DRC7"/>
    <property type="match status" value="1"/>
</dbReference>
<dbReference type="Proteomes" id="UP001217417">
    <property type="component" value="Unassembled WGS sequence"/>
</dbReference>
<dbReference type="EMBL" id="JARPMG010000002">
    <property type="protein sequence ID" value="KAJ8102700.1"/>
    <property type="molecule type" value="Genomic_DNA"/>
</dbReference>
<proteinExistence type="predicted"/>